<gene>
    <name evidence="3" type="primary">bla</name>
    <name evidence="3" type="ORF">GRI97_08755</name>
</gene>
<dbReference type="Proteomes" id="UP000469430">
    <property type="component" value="Unassembled WGS sequence"/>
</dbReference>
<dbReference type="OrthoDB" id="9773738at2"/>
<dbReference type="Gene3D" id="3.60.15.10">
    <property type="entry name" value="Ribonuclease Z/Hydroxyacylglutathione hydrolase-like"/>
    <property type="match status" value="1"/>
</dbReference>
<dbReference type="SUPFAM" id="SSF56281">
    <property type="entry name" value="Metallo-hydrolase/oxidoreductase"/>
    <property type="match status" value="1"/>
</dbReference>
<dbReference type="InterPro" id="IPR050855">
    <property type="entry name" value="NDM-1-like"/>
</dbReference>
<comment type="caution">
    <text evidence="3">The sequence shown here is derived from an EMBL/GenBank/DDBJ whole genome shotgun (WGS) entry which is preliminary data.</text>
</comment>
<evidence type="ECO:0000256" key="1">
    <source>
        <dbReference type="SAM" id="SignalP"/>
    </source>
</evidence>
<dbReference type="AlphaFoldDB" id="A0A6I4TSZ5"/>
<reference evidence="3 4" key="1">
    <citation type="submission" date="2019-12" db="EMBL/GenBank/DDBJ databases">
        <title>Genomic-based taxomic classification of the family Erythrobacteraceae.</title>
        <authorList>
            <person name="Xu L."/>
        </authorList>
    </citation>
    <scope>NUCLEOTIDE SEQUENCE [LARGE SCALE GENOMIC DNA]</scope>
    <source>
        <strain evidence="3 4">S36</strain>
    </source>
</reference>
<dbReference type="PANTHER" id="PTHR42951:SF17">
    <property type="entry name" value="METALLO-BETA-LACTAMASE DOMAIN-CONTAINING PROTEIN"/>
    <property type="match status" value="1"/>
</dbReference>
<proteinExistence type="predicted"/>
<dbReference type="Pfam" id="PF00753">
    <property type="entry name" value="Lactamase_B"/>
    <property type="match status" value="1"/>
</dbReference>
<feature type="signal peptide" evidence="1">
    <location>
        <begin position="1"/>
        <end position="24"/>
    </location>
</feature>
<organism evidence="3 4">
    <name type="scientific">Croceibacterium xixiisoli</name>
    <dbReference type="NCBI Taxonomy" id="1476466"/>
    <lineage>
        <taxon>Bacteria</taxon>
        <taxon>Pseudomonadati</taxon>
        <taxon>Pseudomonadota</taxon>
        <taxon>Alphaproteobacteria</taxon>
        <taxon>Sphingomonadales</taxon>
        <taxon>Erythrobacteraceae</taxon>
        <taxon>Croceibacterium</taxon>
    </lineage>
</organism>
<protein>
    <submittedName>
        <fullName evidence="3">Subclass B3 metallo-beta-lactamase</fullName>
    </submittedName>
</protein>
<dbReference type="InterPro" id="IPR036866">
    <property type="entry name" value="RibonucZ/Hydroxyglut_hydro"/>
</dbReference>
<dbReference type="NCBIfam" id="NF033105">
    <property type="entry name" value="bla_subclass_B3"/>
    <property type="match status" value="1"/>
</dbReference>
<dbReference type="SMART" id="SM00849">
    <property type="entry name" value="Lactamase_B"/>
    <property type="match status" value="1"/>
</dbReference>
<keyword evidence="4" id="KW-1185">Reference proteome</keyword>
<accession>A0A6I4TSZ5</accession>
<keyword evidence="1" id="KW-0732">Signal</keyword>
<feature type="domain" description="Metallo-beta-lactamase" evidence="2">
    <location>
        <begin position="74"/>
        <end position="264"/>
    </location>
</feature>
<dbReference type="NCBIfam" id="NF012229">
    <property type="entry name" value="bla_class_B_core"/>
    <property type="match status" value="1"/>
</dbReference>
<name>A0A6I4TSZ5_9SPHN</name>
<dbReference type="PROSITE" id="PS51257">
    <property type="entry name" value="PROKAR_LIPOPROTEIN"/>
    <property type="match status" value="1"/>
</dbReference>
<dbReference type="RefSeq" id="WP_161390654.1">
    <property type="nucleotide sequence ID" value="NZ_JBHSCP010000001.1"/>
</dbReference>
<dbReference type="InterPro" id="IPR001279">
    <property type="entry name" value="Metallo-B-lactamas"/>
</dbReference>
<sequence>MSAKKWAAPALLALAACTANGDQAASTTAQAATTLPAATPVAQYLAACEGRDGWSDAAPPVRLFGNVYQVGTCGITVLLIVSTDGNVLIDGAMDDAAPSIAANIEALGQPLDSVKWIVTSHEHLDHVGGVAELQRRTGAKVAALAAGQASLRSGKANPVDPQAFGLPDFPPIRIDRTLTDGEVLTIGSLAITAHATPAHTSGSTSWTWTSCEGAQCRKIAYADSATTPVSGEYSFADHPDYVAQVRRGLAAITALDCDLLITPHPSASGLYERLSANALAETGACRAYGARATQAFDARLAAEKEKTGQ</sequence>
<evidence type="ECO:0000259" key="2">
    <source>
        <dbReference type="SMART" id="SM00849"/>
    </source>
</evidence>
<dbReference type="PANTHER" id="PTHR42951">
    <property type="entry name" value="METALLO-BETA-LACTAMASE DOMAIN-CONTAINING"/>
    <property type="match status" value="1"/>
</dbReference>
<evidence type="ECO:0000313" key="3">
    <source>
        <dbReference type="EMBL" id="MXO99076.1"/>
    </source>
</evidence>
<feature type="chain" id="PRO_5026361276" evidence="1">
    <location>
        <begin position="25"/>
        <end position="309"/>
    </location>
</feature>
<evidence type="ECO:0000313" key="4">
    <source>
        <dbReference type="Proteomes" id="UP000469430"/>
    </source>
</evidence>
<dbReference type="EMBL" id="WTYJ01000001">
    <property type="protein sequence ID" value="MXO99076.1"/>
    <property type="molecule type" value="Genomic_DNA"/>
</dbReference>